<evidence type="ECO:0000313" key="1">
    <source>
        <dbReference type="EMBL" id="GFH17133.1"/>
    </source>
</evidence>
<comment type="caution">
    <text evidence="1">The sequence shown here is derived from an EMBL/GenBank/DDBJ whole genome shotgun (WGS) entry which is preliminary data.</text>
</comment>
<organism evidence="1 2">
    <name type="scientific">Haematococcus lacustris</name>
    <name type="common">Green alga</name>
    <name type="synonym">Haematococcus pluvialis</name>
    <dbReference type="NCBI Taxonomy" id="44745"/>
    <lineage>
        <taxon>Eukaryota</taxon>
        <taxon>Viridiplantae</taxon>
        <taxon>Chlorophyta</taxon>
        <taxon>core chlorophytes</taxon>
        <taxon>Chlorophyceae</taxon>
        <taxon>CS clade</taxon>
        <taxon>Chlamydomonadales</taxon>
        <taxon>Haematococcaceae</taxon>
        <taxon>Haematococcus</taxon>
    </lineage>
</organism>
<evidence type="ECO:0000313" key="2">
    <source>
        <dbReference type="Proteomes" id="UP000485058"/>
    </source>
</evidence>
<accession>A0A699Z3G3</accession>
<name>A0A699Z3G3_HAELA</name>
<reference evidence="1 2" key="1">
    <citation type="submission" date="2020-02" db="EMBL/GenBank/DDBJ databases">
        <title>Draft genome sequence of Haematococcus lacustris strain NIES-144.</title>
        <authorList>
            <person name="Morimoto D."/>
            <person name="Nakagawa S."/>
            <person name="Yoshida T."/>
            <person name="Sawayama S."/>
        </authorList>
    </citation>
    <scope>NUCLEOTIDE SEQUENCE [LARGE SCALE GENOMIC DNA]</scope>
    <source>
        <strain evidence="1 2">NIES-144</strain>
    </source>
</reference>
<dbReference type="AlphaFoldDB" id="A0A699Z3G3"/>
<dbReference type="Proteomes" id="UP000485058">
    <property type="component" value="Unassembled WGS sequence"/>
</dbReference>
<dbReference type="EMBL" id="BLLF01001101">
    <property type="protein sequence ID" value="GFH17133.1"/>
    <property type="molecule type" value="Genomic_DNA"/>
</dbReference>
<gene>
    <name evidence="1" type="ORF">HaLaN_13696</name>
</gene>
<sequence length="250" mass="26651">MGTKRVPGGGLALVGLTTRYLVCTRRQRAGTRHTAQYGVLGVPTTHTQSSAQLVNLRGYYCVIKFASECGYNSIATNAAILCVVSGELREICNYSILTLVFFTPHGAVLHHASCRSTVQYLIVQNCTSESWGGWRAQAAAGVGCRAGLEGGGGGGAPSTAAVYGYIPSQHCHYPCRDCSPGLEHLQQHHMPGLYPSRMTGNCEPSCQSVVYPPCQHSSIIGVTMAPTLQLPSSPWTRPTGHCLRGQEQAS</sequence>
<protein>
    <submittedName>
        <fullName evidence="1">Uncharacterized protein</fullName>
    </submittedName>
</protein>
<proteinExistence type="predicted"/>
<keyword evidence="2" id="KW-1185">Reference proteome</keyword>